<reference evidence="3 4" key="1">
    <citation type="submission" date="2020-10" db="EMBL/GenBank/DDBJ databases">
        <title>Haloactinobacterium sp. RN3S43, a bacterium isolated from saline soil.</title>
        <authorList>
            <person name="Sun J.-Q."/>
        </authorList>
    </citation>
    <scope>NUCLEOTIDE SEQUENCE [LARGE SCALE GENOMIC DNA]</scope>
    <source>
        <strain evidence="3 4">RN3S43</strain>
    </source>
</reference>
<name>A0A7M1SYT6_9MICO</name>
<keyword evidence="4" id="KW-1185">Reference proteome</keyword>
<dbReference type="EMBL" id="CP063169">
    <property type="protein sequence ID" value="QOR72661.1"/>
    <property type="molecule type" value="Genomic_DNA"/>
</dbReference>
<evidence type="ECO:0000259" key="2">
    <source>
        <dbReference type="Pfam" id="PF07179"/>
    </source>
</evidence>
<feature type="compositionally biased region" description="Pro residues" evidence="1">
    <location>
        <begin position="11"/>
        <end position="23"/>
    </location>
</feature>
<evidence type="ECO:0000313" key="3">
    <source>
        <dbReference type="EMBL" id="QOR72661.1"/>
    </source>
</evidence>
<feature type="region of interest" description="Disordered" evidence="1">
    <location>
        <begin position="1"/>
        <end position="34"/>
    </location>
</feature>
<sequence length="248" mass="25324">MDSHDCDGAPAPQPPGRALPPTSPYAGDDGSVPGPLAAALGADAAHRLPAVVAALAQVRVLVPVVAQVEEMAEPGADGIAGEKSASAAMVTVAAPDGRSAIPVFSSMAALARWRQDARPIPVEAPRAALAAASDADGLLVLDPGGPDTVLIPRPAVWALAQQRPWTPASEDPEVRAAVERVVEALPEVAAVRVEPGRQAEIRVVLGLPAGLDRGQVDQIVAAAGQVLAADETATDRVDSFELQVRAYP</sequence>
<dbReference type="KEGG" id="halt:IM660_08040"/>
<gene>
    <name evidence="3" type="ORF">IM660_08040</name>
</gene>
<evidence type="ECO:0000256" key="1">
    <source>
        <dbReference type="SAM" id="MobiDB-lite"/>
    </source>
</evidence>
<feature type="domain" description="SseB protein N-terminal" evidence="2">
    <location>
        <begin position="36"/>
        <end position="158"/>
    </location>
</feature>
<dbReference type="Pfam" id="PF07179">
    <property type="entry name" value="SseB"/>
    <property type="match status" value="1"/>
</dbReference>
<proteinExistence type="predicted"/>
<accession>A0A7M1SYT6</accession>
<evidence type="ECO:0000313" key="4">
    <source>
        <dbReference type="Proteomes" id="UP000593758"/>
    </source>
</evidence>
<protein>
    <submittedName>
        <fullName evidence="3">SseB family protein</fullName>
    </submittedName>
</protein>
<dbReference type="AlphaFoldDB" id="A0A7M1SYT6"/>
<dbReference type="Proteomes" id="UP000593758">
    <property type="component" value="Chromosome"/>
</dbReference>
<organism evidence="3 4">
    <name type="scientific">Ruania alkalisoli</name>
    <dbReference type="NCBI Taxonomy" id="2779775"/>
    <lineage>
        <taxon>Bacteria</taxon>
        <taxon>Bacillati</taxon>
        <taxon>Actinomycetota</taxon>
        <taxon>Actinomycetes</taxon>
        <taxon>Micrococcales</taxon>
        <taxon>Ruaniaceae</taxon>
        <taxon>Ruania</taxon>
    </lineage>
</organism>
<dbReference type="InterPro" id="IPR009839">
    <property type="entry name" value="SseB_N"/>
</dbReference>